<evidence type="ECO:0000313" key="1">
    <source>
        <dbReference type="EMBL" id="KAJ2769521.1"/>
    </source>
</evidence>
<name>A0ACC1JXX8_9FUNG</name>
<comment type="caution">
    <text evidence="1">The sequence shown here is derived from an EMBL/GenBank/DDBJ whole genome shotgun (WGS) entry which is preliminary data.</text>
</comment>
<proteinExistence type="predicted"/>
<reference evidence="1" key="1">
    <citation type="submission" date="2022-07" db="EMBL/GenBank/DDBJ databases">
        <title>Phylogenomic reconstructions and comparative analyses of Kickxellomycotina fungi.</title>
        <authorList>
            <person name="Reynolds N.K."/>
            <person name="Stajich J.E."/>
            <person name="Barry K."/>
            <person name="Grigoriev I.V."/>
            <person name="Crous P."/>
            <person name="Smith M.E."/>
        </authorList>
    </citation>
    <scope>NUCLEOTIDE SEQUENCE</scope>
    <source>
        <strain evidence="1">CBS 109366</strain>
    </source>
</reference>
<accession>A0ACC1JXX8</accession>
<protein>
    <submittedName>
        <fullName evidence="1">Uncharacterized protein</fullName>
    </submittedName>
</protein>
<gene>
    <name evidence="1" type="ORF">IWQ57_003067</name>
</gene>
<organism evidence="1 2">
    <name type="scientific">Coemansia nantahalensis</name>
    <dbReference type="NCBI Taxonomy" id="2789366"/>
    <lineage>
        <taxon>Eukaryota</taxon>
        <taxon>Fungi</taxon>
        <taxon>Fungi incertae sedis</taxon>
        <taxon>Zoopagomycota</taxon>
        <taxon>Kickxellomycotina</taxon>
        <taxon>Kickxellomycetes</taxon>
        <taxon>Kickxellales</taxon>
        <taxon>Kickxellaceae</taxon>
        <taxon>Coemansia</taxon>
    </lineage>
</organism>
<dbReference type="EMBL" id="JANBUJ010000919">
    <property type="protein sequence ID" value="KAJ2769521.1"/>
    <property type="molecule type" value="Genomic_DNA"/>
</dbReference>
<dbReference type="Proteomes" id="UP001140234">
    <property type="component" value="Unassembled WGS sequence"/>
</dbReference>
<sequence length="402" mass="44328">MRCGRRAVCQIGRGAAQRRAYLPIAGLQRVQAGDKVYVGMSGGVDSSVAAWLLAECGADVEAVFMRNWDTRDERGECPSERDWRDVQRVCGQLGIKCHQIDLVKQYWNQVFAVALDEFAAGRTPNPDILCNSQIKFGVLLDEIARRLAGSGAWFATGHYAQTELDVNSKQPVLRRGADDKKDQSYYLSGLASTQLRRVLFPLGTLDKARDVRQIARRARLATAEKEESMGICFVGERRRFGEFIAEYLPLKPGDILSSDSRTIGTHGGLFTKTIGQSARISGMAGKWYIYAKDAKSNRMYAVEGREHPLLYTGRVVAGPVHWVAGAPPDLGADNQLRLSAQVRYMQEPQPCVATILPDGDVSVAFDRAQYGVASGQYLVLYAGERCLGCAQVQDGELGARWQ</sequence>
<evidence type="ECO:0000313" key="2">
    <source>
        <dbReference type="Proteomes" id="UP001140234"/>
    </source>
</evidence>
<keyword evidence="2" id="KW-1185">Reference proteome</keyword>